<sequence length="653" mass="70396">MAKRATSANAGKTAAHRASKSTASRVLTYAPPWVAWIIVLPLSAVAYVTWGRNPVAAPWMSMAAFALVAALVPFTWRVLRPRDEVLQWMGTVSAGLGGFWFIVGMLVGPLTRGVIDAWGFGGFGICVFWTIRRMVVNGAAEQQAEAQESKLDKVLAGAKVFKPKEIEGRVVAQMEVNRGEQTVRDLQGSADKMAGALGVRPGAVRIAADPEDAGRAELVIVPNDPLVGEIVWPGPSAPGASIADAPIPIGVYEDGEVASIYLCGDDSIGRALAHWLVMGMNGAGKSAGWTNAMVDALTRYDFELWGSDHVKGAQTFGPLQRYMAKVATTVKGAKQLFAEARDEASRRFAELGERGIQQWEKDCGFPLLLVWIEEASEVVSDSTSFVRLVERARSAGVVIVASLQRASHDNIDTSARAQLAGALCFGVRDAMDATFALPDNVLDAGATPDNWGNRKPGYCYLVAPGVDEERWPVPLRTFRARNPQLVAVLDEWATPLRAEVSGPAATSLVSNGLEGEVVDREDMDADDGEDGMEPIPPTLEPELKFDADEPIAPPTEQQNLAFATSGGPKLNTDQARAVVQQHLRTLAEQGFTQTQPAHVCQMKPATTRSREWVRQELNRLCEQAEPGEIALEREVSDVPGVYRIVAPSLAGVR</sequence>
<gene>
    <name evidence="2" type="ORF">PSN13_06480</name>
</gene>
<feature type="transmembrane region" description="Helical" evidence="1">
    <location>
        <begin position="88"/>
        <end position="107"/>
    </location>
</feature>
<dbReference type="RefSeq" id="WP_112678834.1">
    <property type="nucleotide sequence ID" value="NZ_PYAG01000041.1"/>
</dbReference>
<comment type="caution">
    <text evidence="2">The sequence shown here is derived from an EMBL/GenBank/DDBJ whole genome shotgun (WGS) entry which is preliminary data.</text>
</comment>
<dbReference type="SUPFAM" id="SSF52540">
    <property type="entry name" value="P-loop containing nucleoside triphosphate hydrolases"/>
    <property type="match status" value="1"/>
</dbReference>
<name>A0A328NF67_9ACTN</name>
<reference evidence="2 3" key="1">
    <citation type="submission" date="2018-03" db="EMBL/GenBank/DDBJ databases">
        <title>Defining the species Micromonospora saelicesensis and Micromonospora noduli under the framework of genomics.</title>
        <authorList>
            <person name="Riesco R."/>
            <person name="Trujillo M.E."/>
        </authorList>
    </citation>
    <scope>NUCLEOTIDE SEQUENCE [LARGE SCALE GENOMIC DNA]</scope>
    <source>
        <strain evidence="2 3">PSN13</strain>
    </source>
</reference>
<evidence type="ECO:0008006" key="4">
    <source>
        <dbReference type="Google" id="ProtNLM"/>
    </source>
</evidence>
<protein>
    <recommendedName>
        <fullName evidence="4">FtsK domain-containing protein</fullName>
    </recommendedName>
</protein>
<dbReference type="InterPro" id="IPR027417">
    <property type="entry name" value="P-loop_NTPase"/>
</dbReference>
<evidence type="ECO:0000313" key="2">
    <source>
        <dbReference type="EMBL" id="RAO26452.1"/>
    </source>
</evidence>
<evidence type="ECO:0000313" key="3">
    <source>
        <dbReference type="Proteomes" id="UP000249419"/>
    </source>
</evidence>
<organism evidence="2 3">
    <name type="scientific">Micromonospora saelicesensis</name>
    <dbReference type="NCBI Taxonomy" id="285676"/>
    <lineage>
        <taxon>Bacteria</taxon>
        <taxon>Bacillati</taxon>
        <taxon>Actinomycetota</taxon>
        <taxon>Actinomycetes</taxon>
        <taxon>Micromonosporales</taxon>
        <taxon>Micromonosporaceae</taxon>
        <taxon>Micromonospora</taxon>
    </lineage>
</organism>
<keyword evidence="1" id="KW-0812">Transmembrane</keyword>
<keyword evidence="1" id="KW-1133">Transmembrane helix</keyword>
<evidence type="ECO:0000256" key="1">
    <source>
        <dbReference type="SAM" id="Phobius"/>
    </source>
</evidence>
<proteinExistence type="predicted"/>
<dbReference type="InterPro" id="IPR050206">
    <property type="entry name" value="FtsK/SpoIIIE/SftA"/>
</dbReference>
<accession>A0A328NF67</accession>
<feature type="transmembrane region" description="Helical" evidence="1">
    <location>
        <begin position="56"/>
        <end position="76"/>
    </location>
</feature>
<dbReference type="PANTHER" id="PTHR22683:SF41">
    <property type="entry name" value="DNA TRANSLOCASE FTSK"/>
    <property type="match status" value="1"/>
</dbReference>
<keyword evidence="1" id="KW-0472">Membrane</keyword>
<dbReference type="Proteomes" id="UP000249419">
    <property type="component" value="Unassembled WGS sequence"/>
</dbReference>
<dbReference type="AlphaFoldDB" id="A0A328NF67"/>
<feature type="transmembrane region" description="Helical" evidence="1">
    <location>
        <begin position="26"/>
        <end position="50"/>
    </location>
</feature>
<dbReference type="PANTHER" id="PTHR22683">
    <property type="entry name" value="SPORULATION PROTEIN RELATED"/>
    <property type="match status" value="1"/>
</dbReference>
<dbReference type="EMBL" id="PYAG01000041">
    <property type="protein sequence ID" value="RAO26452.1"/>
    <property type="molecule type" value="Genomic_DNA"/>
</dbReference>
<dbReference type="Gene3D" id="3.40.50.300">
    <property type="entry name" value="P-loop containing nucleotide triphosphate hydrolases"/>
    <property type="match status" value="1"/>
</dbReference>